<evidence type="ECO:0008006" key="3">
    <source>
        <dbReference type="Google" id="ProtNLM"/>
    </source>
</evidence>
<dbReference type="AlphaFoldDB" id="A0A1G6VB02"/>
<gene>
    <name evidence="1" type="ORF">SAMN05216270_104283</name>
</gene>
<reference evidence="2" key="1">
    <citation type="submission" date="2016-10" db="EMBL/GenBank/DDBJ databases">
        <authorList>
            <person name="Varghese N."/>
            <person name="Submissions S."/>
        </authorList>
    </citation>
    <scope>NUCLEOTIDE SEQUENCE [LARGE SCALE GENOMIC DNA]</scope>
    <source>
        <strain evidence="2">CGMCC 4.3516</strain>
    </source>
</reference>
<protein>
    <recommendedName>
        <fullName evidence="3">Excreted virulence factor EspC, type VII ESX diderm</fullName>
    </recommendedName>
</protein>
<organism evidence="1 2">
    <name type="scientific">Glycomyces harbinensis</name>
    <dbReference type="NCBI Taxonomy" id="58114"/>
    <lineage>
        <taxon>Bacteria</taxon>
        <taxon>Bacillati</taxon>
        <taxon>Actinomycetota</taxon>
        <taxon>Actinomycetes</taxon>
        <taxon>Glycomycetales</taxon>
        <taxon>Glycomycetaceae</taxon>
        <taxon>Glycomyces</taxon>
    </lineage>
</organism>
<dbReference type="RefSeq" id="WP_091032495.1">
    <property type="nucleotide sequence ID" value="NZ_FNAD01000004.1"/>
</dbReference>
<name>A0A1G6VB02_9ACTN</name>
<proteinExistence type="predicted"/>
<evidence type="ECO:0000313" key="1">
    <source>
        <dbReference type="EMBL" id="SDD50006.1"/>
    </source>
</evidence>
<dbReference type="Proteomes" id="UP000198949">
    <property type="component" value="Unassembled WGS sequence"/>
</dbReference>
<sequence>MTVRHNPDEVEAQGRKLTETAEAINVAVDLLRDTAAALEGCFGDGEIGRIMQEQHAEVLDTALNVFYESALGVKEAGGDLEEFAQTWRKADGSAARDFGRLRDETGG</sequence>
<dbReference type="STRING" id="58114.SAMN05216270_104283"/>
<dbReference type="EMBL" id="FNAD01000004">
    <property type="protein sequence ID" value="SDD50006.1"/>
    <property type="molecule type" value="Genomic_DNA"/>
</dbReference>
<evidence type="ECO:0000313" key="2">
    <source>
        <dbReference type="Proteomes" id="UP000198949"/>
    </source>
</evidence>
<accession>A0A1G6VB02</accession>
<dbReference type="Gene3D" id="1.10.287.1060">
    <property type="entry name" value="ESAT-6-like"/>
    <property type="match status" value="1"/>
</dbReference>
<keyword evidence="2" id="KW-1185">Reference proteome</keyword>